<dbReference type="EMBL" id="PYGK01000012">
    <property type="protein sequence ID" value="PSL25796.1"/>
    <property type="molecule type" value="Genomic_DNA"/>
</dbReference>
<dbReference type="InterPro" id="IPR013783">
    <property type="entry name" value="Ig-like_fold"/>
</dbReference>
<dbReference type="NCBIfam" id="NF012200">
    <property type="entry name" value="choice_anch_D"/>
    <property type="match status" value="1"/>
</dbReference>
<sequence>MKPHLIRVLLSINMVLFPFLVFSQLPYSPCSPMGGKKANILGVETKYRAPGGGAPTFTIPAGTKSIVVFVSSETGDLSTGIEPERGDEDFITINAIIDIPSSTSSGFLNYAKNTFTNGSGTNVYGWRDVILGGQIPDGSKLGDKTPDLNNVNFSISGSTLKIAENATGTHSSYYVEYLSPATNSFDPLPTEIRALLHGATSLNTDLVVPIPAGASLITLSSKGINSSNADLNSTNGTEEGYSNLHITIDLDAGLTNGFVTLANGGTVDRRSTYVVSNLSSTSTSDMVSSGAIMGDYTAKNTSAGAVGLYNPQIYVSGSNLIIKRDAAYARDFDDAYTIEFYKRVGQGMSAEFIDNDIRSVPANSYPAAGVTRTFKIPSGTHFIYFNETANAINLSVESNENSLAAYGYIDLLNETATGYYYQMVGSNSGTGRREDNYAFKDVPLDSTSTHDHINTVGFRANAPVGSSYDLRFTLSKDKSELIVTNQTRLANQTYQFLLSADFFGQRPDLAFNPSNITFSKGATCNQLKVTVNVCNPGAGNATGGMPISFYNGDPTVNPAAVLIHIDTLEQPIKSGECKNFTFDLDLSSISTPTLDLTMILNDEGTFVPGSVGHAVGTPFALSALDTRNPYYRECYYDNNIFKKTINVNNCPVIDPDPDKSSGATGKYTYLNSFTAGSATPAKIADADLTIISPDASDIYGATITLTNILDAGQEGIYLTGTLPAGITISGDGTGVVTLSGRASQADYIAAIKMLGYKNTNSTPNTTDRIITTTLNDGTESGQVATTTIKILTNPGINVTGNTITIPDNSTTSNTADGTDFGQTTGATIAHSFTIQNSGTGILTLTGTPLVSISGDPGFTVTAQPATSSLNGGANTTFEITFNPASHSAGIYNATITIKNSDADADKANYTFVVSVGTNRLPTVTDNSVSGDEDNTLAFKNTDFTSHYTDADASPLDKIKIVSLPLHGTLMLNGSAVTVGQEIAAADLGNITFVPDADWNGSTGFDWVASDGTGYAATPATMTININPVNDAPVLTVPAGATVTEETATPIPGISVADIDAGTGNITVTISVPSGGFSATSGGGVTVSGTPDALVLQGTLTAINAFISGNNLNYTSVHNPPASVTATVNVSDNGNTGTGGALQDTKTFPILITAVNTPPTGTGDTKVTTRDVPVNGSVSGTDPDGDALTFTKATDPAHGSVVVNTDGTYTYTPATGYEGTDSFTITISDGQGGTTTVTVNITVNPPPNNPPTGTGDSKTTIQDTPVNGSVSGTDPDGDALTFTKATDPAHGSVVVNADGTYT</sequence>
<evidence type="ECO:0000313" key="4">
    <source>
        <dbReference type="Proteomes" id="UP000240978"/>
    </source>
</evidence>
<evidence type="ECO:0000313" key="3">
    <source>
        <dbReference type="EMBL" id="PSL25796.1"/>
    </source>
</evidence>
<comment type="caution">
    <text evidence="3">The sequence shown here is derived from an EMBL/GenBank/DDBJ whole genome shotgun (WGS) entry which is preliminary data.</text>
</comment>
<evidence type="ECO:0000259" key="2">
    <source>
        <dbReference type="Pfam" id="PF17892"/>
    </source>
</evidence>
<dbReference type="RefSeq" id="WP_170117624.1">
    <property type="nucleotide sequence ID" value="NZ_PYGK01000012.1"/>
</dbReference>
<keyword evidence="4" id="KW-1185">Reference proteome</keyword>
<dbReference type="NCBIfam" id="NF012211">
    <property type="entry name" value="tand_rpt_95"/>
    <property type="match status" value="2"/>
</dbReference>
<dbReference type="Pfam" id="PF17963">
    <property type="entry name" value="Big_9"/>
    <property type="match status" value="2"/>
</dbReference>
<dbReference type="InterPro" id="IPR041690">
    <property type="entry name" value="Cadherin_5"/>
</dbReference>
<feature type="non-terminal residue" evidence="3">
    <location>
        <position position="1301"/>
    </location>
</feature>
<dbReference type="InterPro" id="IPR010221">
    <property type="entry name" value="VCBS_dom"/>
</dbReference>
<protein>
    <submittedName>
        <fullName evidence="3">VCBS repeat-containing protein</fullName>
    </submittedName>
</protein>
<evidence type="ECO:0000256" key="1">
    <source>
        <dbReference type="SAM" id="MobiDB-lite"/>
    </source>
</evidence>
<dbReference type="Proteomes" id="UP000240978">
    <property type="component" value="Unassembled WGS sequence"/>
</dbReference>
<dbReference type="Gene3D" id="2.60.40.10">
    <property type="entry name" value="Immunoglobulins"/>
    <property type="match status" value="1"/>
</dbReference>
<reference evidence="3 4" key="1">
    <citation type="submission" date="2018-03" db="EMBL/GenBank/DDBJ databases">
        <title>Genomic Encyclopedia of Archaeal and Bacterial Type Strains, Phase II (KMG-II): from individual species to whole genera.</title>
        <authorList>
            <person name="Goeker M."/>
        </authorList>
    </citation>
    <scope>NUCLEOTIDE SEQUENCE [LARGE SCALE GENOMIC DNA]</scope>
    <source>
        <strain evidence="3 4">DSM 18107</strain>
    </source>
</reference>
<dbReference type="Gene3D" id="2.60.40.2810">
    <property type="match status" value="1"/>
</dbReference>
<accession>A0A2P8FVQ1</accession>
<proteinExistence type="predicted"/>
<organism evidence="3 4">
    <name type="scientific">Chitinophaga ginsengisoli</name>
    <dbReference type="NCBI Taxonomy" id="363837"/>
    <lineage>
        <taxon>Bacteria</taxon>
        <taxon>Pseudomonadati</taxon>
        <taxon>Bacteroidota</taxon>
        <taxon>Chitinophagia</taxon>
        <taxon>Chitinophagales</taxon>
        <taxon>Chitinophagaceae</taxon>
        <taxon>Chitinophaga</taxon>
    </lineage>
</organism>
<feature type="domain" description="Cadherin-like" evidence="2">
    <location>
        <begin position="918"/>
        <end position="1025"/>
    </location>
</feature>
<dbReference type="NCBIfam" id="TIGR01965">
    <property type="entry name" value="VCBS_repeat"/>
    <property type="match status" value="1"/>
</dbReference>
<gene>
    <name evidence="3" type="ORF">CLV42_1121</name>
</gene>
<feature type="region of interest" description="Disordered" evidence="1">
    <location>
        <begin position="1158"/>
        <end position="1185"/>
    </location>
</feature>
<name>A0A2P8FVQ1_9BACT</name>
<dbReference type="Pfam" id="PF17892">
    <property type="entry name" value="Cadherin_5"/>
    <property type="match status" value="1"/>
</dbReference>